<feature type="transmembrane region" description="Helical" evidence="1">
    <location>
        <begin position="235"/>
        <end position="253"/>
    </location>
</feature>
<dbReference type="Proteomes" id="UP001596958">
    <property type="component" value="Unassembled WGS sequence"/>
</dbReference>
<feature type="transmembrane region" description="Helical" evidence="1">
    <location>
        <begin position="297"/>
        <end position="318"/>
    </location>
</feature>
<feature type="chain" id="PRO_5046675530" evidence="2">
    <location>
        <begin position="20"/>
        <end position="325"/>
    </location>
</feature>
<dbReference type="RefSeq" id="WP_377096311.1">
    <property type="nucleotide sequence ID" value="NZ_JBHTHU010000001.1"/>
</dbReference>
<sequence>MRIILLFLLLTVTASATFAQRDSLPRRRTYRNLIADTGKLSVLDSMVLASEARAKLIADSIALQYVRLPDENTTNRYIAEYVNEHLYHGRNFLDIPYKSKSMFGNGHIRYSRDKWVIIVLLALLLYAALLNLIWNAEIKQVFRSFYSKRSLSQLSGKEESTISAGAFIGLFALFGLTFGLFLYQLASYKNVYYSISGLGLFLWLATVIVVLFAAKFLVLKMLGFIFDAKNVVKEYISLLYLTYFNAAFVFLPVTLCFSLLSAVFIPTLLAVVFILLIVVFAWLYLRSSMNIISNIRFHKFYLFIYLCALEICPILILIKALKYNI</sequence>
<keyword evidence="1" id="KW-0472">Membrane</keyword>
<keyword evidence="4" id="KW-1185">Reference proteome</keyword>
<keyword evidence="1" id="KW-0812">Transmembrane</keyword>
<evidence type="ECO:0000256" key="1">
    <source>
        <dbReference type="SAM" id="Phobius"/>
    </source>
</evidence>
<proteinExistence type="predicted"/>
<protein>
    <submittedName>
        <fullName evidence="3">DUF4271 domain-containing protein</fullName>
    </submittedName>
</protein>
<dbReference type="EMBL" id="JBHTHU010000001">
    <property type="protein sequence ID" value="MFD0748690.1"/>
    <property type="molecule type" value="Genomic_DNA"/>
</dbReference>
<reference evidence="4" key="1">
    <citation type="journal article" date="2019" name="Int. J. Syst. Evol. Microbiol.">
        <title>The Global Catalogue of Microorganisms (GCM) 10K type strain sequencing project: providing services to taxonomists for standard genome sequencing and annotation.</title>
        <authorList>
            <consortium name="The Broad Institute Genomics Platform"/>
            <consortium name="The Broad Institute Genome Sequencing Center for Infectious Disease"/>
            <person name="Wu L."/>
            <person name="Ma J."/>
        </authorList>
    </citation>
    <scope>NUCLEOTIDE SEQUENCE [LARGE SCALE GENOMIC DNA]</scope>
    <source>
        <strain evidence="4">CCUG 63418</strain>
    </source>
</reference>
<evidence type="ECO:0000313" key="4">
    <source>
        <dbReference type="Proteomes" id="UP001596958"/>
    </source>
</evidence>
<organism evidence="3 4">
    <name type="scientific">Mucilaginibacter calamicampi</name>
    <dbReference type="NCBI Taxonomy" id="1302352"/>
    <lineage>
        <taxon>Bacteria</taxon>
        <taxon>Pseudomonadati</taxon>
        <taxon>Bacteroidota</taxon>
        <taxon>Sphingobacteriia</taxon>
        <taxon>Sphingobacteriales</taxon>
        <taxon>Sphingobacteriaceae</taxon>
        <taxon>Mucilaginibacter</taxon>
    </lineage>
</organism>
<keyword evidence="2" id="KW-0732">Signal</keyword>
<feature type="transmembrane region" description="Helical" evidence="1">
    <location>
        <begin position="162"/>
        <end position="185"/>
    </location>
</feature>
<feature type="transmembrane region" description="Helical" evidence="1">
    <location>
        <begin position="115"/>
        <end position="134"/>
    </location>
</feature>
<feature type="transmembrane region" description="Helical" evidence="1">
    <location>
        <begin position="259"/>
        <end position="285"/>
    </location>
</feature>
<evidence type="ECO:0000256" key="2">
    <source>
        <dbReference type="SAM" id="SignalP"/>
    </source>
</evidence>
<dbReference type="Pfam" id="PF14093">
    <property type="entry name" value="DUF4271"/>
    <property type="match status" value="1"/>
</dbReference>
<feature type="signal peptide" evidence="2">
    <location>
        <begin position="1"/>
        <end position="19"/>
    </location>
</feature>
<evidence type="ECO:0000313" key="3">
    <source>
        <dbReference type="EMBL" id="MFD0748690.1"/>
    </source>
</evidence>
<comment type="caution">
    <text evidence="3">The sequence shown here is derived from an EMBL/GenBank/DDBJ whole genome shotgun (WGS) entry which is preliminary data.</text>
</comment>
<gene>
    <name evidence="3" type="ORF">ACFQZS_00960</name>
</gene>
<name>A0ABW2YS67_9SPHI</name>
<dbReference type="InterPro" id="IPR025367">
    <property type="entry name" value="DUF4271"/>
</dbReference>
<feature type="transmembrane region" description="Helical" evidence="1">
    <location>
        <begin position="191"/>
        <end position="214"/>
    </location>
</feature>
<accession>A0ABW2YS67</accession>
<keyword evidence="1" id="KW-1133">Transmembrane helix</keyword>